<gene>
    <name evidence="2" type="ORF">AMORRO_LOCUS5833</name>
</gene>
<accession>A0A9N9B633</accession>
<organism evidence="2 3">
    <name type="scientific">Acaulospora morrowiae</name>
    <dbReference type="NCBI Taxonomy" id="94023"/>
    <lineage>
        <taxon>Eukaryota</taxon>
        <taxon>Fungi</taxon>
        <taxon>Fungi incertae sedis</taxon>
        <taxon>Mucoromycota</taxon>
        <taxon>Glomeromycotina</taxon>
        <taxon>Glomeromycetes</taxon>
        <taxon>Diversisporales</taxon>
        <taxon>Acaulosporaceae</taxon>
        <taxon>Acaulospora</taxon>
    </lineage>
</organism>
<evidence type="ECO:0000313" key="2">
    <source>
        <dbReference type="EMBL" id="CAG8556899.1"/>
    </source>
</evidence>
<name>A0A9N9B633_9GLOM</name>
<dbReference type="OrthoDB" id="2331847at2759"/>
<proteinExistence type="predicted"/>
<dbReference type="EMBL" id="CAJVPV010003656">
    <property type="protein sequence ID" value="CAG8556899.1"/>
    <property type="molecule type" value="Genomic_DNA"/>
</dbReference>
<feature type="region of interest" description="Disordered" evidence="1">
    <location>
        <begin position="169"/>
        <end position="203"/>
    </location>
</feature>
<protein>
    <submittedName>
        <fullName evidence="2">8234_t:CDS:1</fullName>
    </submittedName>
</protein>
<evidence type="ECO:0000313" key="3">
    <source>
        <dbReference type="Proteomes" id="UP000789342"/>
    </source>
</evidence>
<dbReference type="Proteomes" id="UP000789342">
    <property type="component" value="Unassembled WGS sequence"/>
</dbReference>
<feature type="compositionally biased region" description="Low complexity" evidence="1">
    <location>
        <begin position="174"/>
        <end position="190"/>
    </location>
</feature>
<sequence>MSQHVHEYFDSKSTSWSILGFLEECIERQVLLFLLEMYVGNSGVTGKNLLERLLANPALDPPEAGDLLGCLMFWWDWNLAWNLLDSQFDFKLARKWERECSRKQVYYHRSTITDINGNVTGNVGTITGGSFIVGQKRNRDEEQMIPKKARDVDSIALIDEVTSGEASTTNLPRVVTLPSPNNVTPNPSSSHDSLQAQSESDDDYFDSLCENDVPSEIQNLIIKMADVNHRLFEYRIVNLAEKNLVDPVNKVFSDYDKKKLRRLWEE</sequence>
<evidence type="ECO:0000256" key="1">
    <source>
        <dbReference type="SAM" id="MobiDB-lite"/>
    </source>
</evidence>
<comment type="caution">
    <text evidence="2">The sequence shown here is derived from an EMBL/GenBank/DDBJ whole genome shotgun (WGS) entry which is preliminary data.</text>
</comment>
<dbReference type="AlphaFoldDB" id="A0A9N9B633"/>
<reference evidence="2" key="1">
    <citation type="submission" date="2021-06" db="EMBL/GenBank/DDBJ databases">
        <authorList>
            <person name="Kallberg Y."/>
            <person name="Tangrot J."/>
            <person name="Rosling A."/>
        </authorList>
    </citation>
    <scope>NUCLEOTIDE SEQUENCE</scope>
    <source>
        <strain evidence="2">CL551</strain>
    </source>
</reference>
<keyword evidence="3" id="KW-1185">Reference proteome</keyword>